<dbReference type="InterPro" id="IPR002052">
    <property type="entry name" value="DNA_methylase_N6_adenine_CS"/>
</dbReference>
<evidence type="ECO:0000313" key="2">
    <source>
        <dbReference type="EMBL" id="MDH2391607.1"/>
    </source>
</evidence>
<dbReference type="InterPro" id="IPR007848">
    <property type="entry name" value="Small_mtfrase_dom"/>
</dbReference>
<keyword evidence="2" id="KW-0489">Methyltransferase</keyword>
<keyword evidence="3" id="KW-1185">Reference proteome</keyword>
<feature type="domain" description="Methyltransferase small" evidence="1">
    <location>
        <begin position="107"/>
        <end position="205"/>
    </location>
</feature>
<organism evidence="2 3">
    <name type="scientific">Streptomyces chengmaiensis</name>
    <dbReference type="NCBI Taxonomy" id="3040919"/>
    <lineage>
        <taxon>Bacteria</taxon>
        <taxon>Bacillati</taxon>
        <taxon>Actinomycetota</taxon>
        <taxon>Actinomycetes</taxon>
        <taxon>Kitasatosporales</taxon>
        <taxon>Streptomycetaceae</taxon>
        <taxon>Streptomyces</taxon>
    </lineage>
</organism>
<dbReference type="InterPro" id="IPR029063">
    <property type="entry name" value="SAM-dependent_MTases_sf"/>
</dbReference>
<dbReference type="PROSITE" id="PS00092">
    <property type="entry name" value="N6_MTASE"/>
    <property type="match status" value="1"/>
</dbReference>
<dbReference type="PRINTS" id="PR00507">
    <property type="entry name" value="N12N6MTFRASE"/>
</dbReference>
<reference evidence="2 3" key="1">
    <citation type="submission" date="2023-04" db="EMBL/GenBank/DDBJ databases">
        <title>Streptomyces chengmaiensis sp. nov. isolated from the stem of mangrove plant in Hainan.</title>
        <authorList>
            <person name="Huang X."/>
            <person name="Zhou S."/>
            <person name="Chu X."/>
            <person name="Xie Y."/>
            <person name="Lin Y."/>
        </authorList>
    </citation>
    <scope>NUCLEOTIDE SEQUENCE [LARGE SCALE GENOMIC DNA]</scope>
    <source>
        <strain evidence="2 3">HNM0663</strain>
    </source>
</reference>
<accession>A0ABT6HTG9</accession>
<dbReference type="EMBL" id="JARWBG010000029">
    <property type="protein sequence ID" value="MDH2391607.1"/>
    <property type="molecule type" value="Genomic_DNA"/>
</dbReference>
<dbReference type="Gene3D" id="3.40.50.150">
    <property type="entry name" value="Vaccinia Virus protein VP39"/>
    <property type="match status" value="1"/>
</dbReference>
<evidence type="ECO:0000313" key="3">
    <source>
        <dbReference type="Proteomes" id="UP001223144"/>
    </source>
</evidence>
<sequence>MRIPTDVLAVLSDRTKIDGHRMALVGPRLTPALHQRVNEVLEAAGGRWPKTEGAHLFPVHAAEALAPVLATGEVVTLGEKRTLAQYFPTPDPVVGRLIALTDLELGMTVLEPSAGSGAIATAAAARGAIVDCIERDPGYATVLSDTHVARRVQVADFLTIPAEPRFDRVLMNPPFTRGTDMAHVTHALRFLKPNGLLVSVMSWTVTEQTGSTTAFRKLVEQRGGLVEALPARAFSQSGTTVDTVLVTIPATRPADAQPTIWPVRDLSAQDVEELGNPADIAAEIVADLRKAVAAFEEVAAALTKPCAHHRARRYRGQLTMPLLENRQEQCRL</sequence>
<dbReference type="RefSeq" id="WP_279930508.1">
    <property type="nucleotide sequence ID" value="NZ_JARWBG010000029.1"/>
</dbReference>
<dbReference type="Pfam" id="PF05175">
    <property type="entry name" value="MTS"/>
    <property type="match status" value="1"/>
</dbReference>
<name>A0ABT6HTG9_9ACTN</name>
<dbReference type="Proteomes" id="UP001223144">
    <property type="component" value="Unassembled WGS sequence"/>
</dbReference>
<comment type="caution">
    <text evidence="2">The sequence shown here is derived from an EMBL/GenBank/DDBJ whole genome shotgun (WGS) entry which is preliminary data.</text>
</comment>
<gene>
    <name evidence="2" type="ORF">QCN29_23070</name>
</gene>
<proteinExistence type="predicted"/>
<dbReference type="GO" id="GO:0008168">
    <property type="term" value="F:methyltransferase activity"/>
    <property type="evidence" value="ECO:0007669"/>
    <property type="project" value="UniProtKB-KW"/>
</dbReference>
<dbReference type="GO" id="GO:0032259">
    <property type="term" value="P:methylation"/>
    <property type="evidence" value="ECO:0007669"/>
    <property type="project" value="UniProtKB-KW"/>
</dbReference>
<keyword evidence="2" id="KW-0808">Transferase</keyword>
<protein>
    <submittedName>
        <fullName evidence="2">RsmD family RNA methyltransferase</fullName>
    </submittedName>
</protein>
<evidence type="ECO:0000259" key="1">
    <source>
        <dbReference type="Pfam" id="PF05175"/>
    </source>
</evidence>
<dbReference type="SUPFAM" id="SSF53335">
    <property type="entry name" value="S-adenosyl-L-methionine-dependent methyltransferases"/>
    <property type="match status" value="1"/>
</dbReference>